<feature type="region of interest" description="Disordered" evidence="3">
    <location>
        <begin position="532"/>
        <end position="602"/>
    </location>
</feature>
<feature type="compositionally biased region" description="Basic and acidic residues" evidence="3">
    <location>
        <begin position="712"/>
        <end position="724"/>
    </location>
</feature>
<gene>
    <name evidence="5" type="ORF">D9611_012513</name>
</gene>
<evidence type="ECO:0000259" key="4">
    <source>
        <dbReference type="PROSITE" id="PS50039"/>
    </source>
</evidence>
<evidence type="ECO:0000256" key="3">
    <source>
        <dbReference type="SAM" id="MobiDB-lite"/>
    </source>
</evidence>
<keyword evidence="2" id="KW-0539">Nucleus</keyword>
<feature type="compositionally biased region" description="Low complexity" evidence="3">
    <location>
        <begin position="141"/>
        <end position="165"/>
    </location>
</feature>
<dbReference type="PROSITE" id="PS50039">
    <property type="entry name" value="FORK_HEAD_3"/>
    <property type="match status" value="1"/>
</dbReference>
<feature type="compositionally biased region" description="Polar residues" evidence="3">
    <location>
        <begin position="359"/>
        <end position="369"/>
    </location>
</feature>
<feature type="region of interest" description="Disordered" evidence="3">
    <location>
        <begin position="630"/>
        <end position="727"/>
    </location>
</feature>
<feature type="DNA-binding region" description="Fork-head" evidence="2">
    <location>
        <begin position="434"/>
        <end position="523"/>
    </location>
</feature>
<feature type="compositionally biased region" description="Basic residues" evidence="3">
    <location>
        <begin position="207"/>
        <end position="216"/>
    </location>
</feature>
<dbReference type="PRINTS" id="PR00053">
    <property type="entry name" value="FORKHEAD"/>
</dbReference>
<dbReference type="EMBL" id="JAACJK010000014">
    <property type="protein sequence ID" value="KAF5338388.1"/>
    <property type="molecule type" value="Genomic_DNA"/>
</dbReference>
<feature type="compositionally biased region" description="Basic and acidic residues" evidence="3">
    <location>
        <begin position="191"/>
        <end position="206"/>
    </location>
</feature>
<feature type="region of interest" description="Disordered" evidence="3">
    <location>
        <begin position="132"/>
        <end position="241"/>
    </location>
</feature>
<evidence type="ECO:0000313" key="6">
    <source>
        <dbReference type="Proteomes" id="UP000541558"/>
    </source>
</evidence>
<evidence type="ECO:0000313" key="5">
    <source>
        <dbReference type="EMBL" id="KAF5338388.1"/>
    </source>
</evidence>
<feature type="domain" description="Fork-head" evidence="4">
    <location>
        <begin position="434"/>
        <end position="523"/>
    </location>
</feature>
<keyword evidence="6" id="KW-1185">Reference proteome</keyword>
<feature type="region of interest" description="Disordered" evidence="3">
    <location>
        <begin position="785"/>
        <end position="884"/>
    </location>
</feature>
<dbReference type="PANTHER" id="PTHR11829:SF343">
    <property type="entry name" value="FORK-HEAD DOMAIN-CONTAINING PROTEIN"/>
    <property type="match status" value="1"/>
</dbReference>
<dbReference type="Gene3D" id="1.10.10.10">
    <property type="entry name" value="Winged helix-like DNA-binding domain superfamily/Winged helix DNA-binding domain"/>
    <property type="match status" value="1"/>
</dbReference>
<dbReference type="GO" id="GO:0009653">
    <property type="term" value="P:anatomical structure morphogenesis"/>
    <property type="evidence" value="ECO:0007669"/>
    <property type="project" value="TreeGrafter"/>
</dbReference>
<keyword evidence="1 2" id="KW-0238">DNA-binding</keyword>
<dbReference type="InterPro" id="IPR036390">
    <property type="entry name" value="WH_DNA-bd_sf"/>
</dbReference>
<evidence type="ECO:0000256" key="2">
    <source>
        <dbReference type="PROSITE-ProRule" id="PRU00089"/>
    </source>
</evidence>
<dbReference type="OrthoDB" id="5954824at2759"/>
<accession>A0A8H5CBE6</accession>
<dbReference type="Pfam" id="PF00250">
    <property type="entry name" value="Forkhead"/>
    <property type="match status" value="1"/>
</dbReference>
<name>A0A8H5CBE6_9AGAR</name>
<reference evidence="5 6" key="1">
    <citation type="journal article" date="2020" name="ISME J.">
        <title>Uncovering the hidden diversity of litter-decomposition mechanisms in mushroom-forming fungi.</title>
        <authorList>
            <person name="Floudas D."/>
            <person name="Bentzer J."/>
            <person name="Ahren D."/>
            <person name="Johansson T."/>
            <person name="Persson P."/>
            <person name="Tunlid A."/>
        </authorList>
    </citation>
    <scope>NUCLEOTIDE SEQUENCE [LARGE SCALE GENOMIC DNA]</scope>
    <source>
        <strain evidence="5 6">CBS 175.51</strain>
    </source>
</reference>
<dbReference type="Proteomes" id="UP000541558">
    <property type="component" value="Unassembled WGS sequence"/>
</dbReference>
<dbReference type="PANTHER" id="PTHR11829">
    <property type="entry name" value="FORKHEAD BOX PROTEIN"/>
    <property type="match status" value="1"/>
</dbReference>
<feature type="compositionally biased region" description="Low complexity" evidence="3">
    <location>
        <begin position="661"/>
        <end position="705"/>
    </location>
</feature>
<dbReference type="AlphaFoldDB" id="A0A8H5CBE6"/>
<dbReference type="GO" id="GO:0005634">
    <property type="term" value="C:nucleus"/>
    <property type="evidence" value="ECO:0007669"/>
    <property type="project" value="UniProtKB-SubCell"/>
</dbReference>
<feature type="compositionally biased region" description="Acidic residues" evidence="3">
    <location>
        <begin position="789"/>
        <end position="798"/>
    </location>
</feature>
<dbReference type="InterPro" id="IPR050211">
    <property type="entry name" value="FOX_domain-containing"/>
</dbReference>
<feature type="region of interest" description="Disordered" evidence="3">
    <location>
        <begin position="255"/>
        <end position="305"/>
    </location>
</feature>
<sequence>MMSELEGRLVNSPHAWTIFFYHGRGSCIVWDCALRHRLLVSFLFLLVIWPRERFCSSFLFGKAFQGSPCKPSVPPFLSFPPSAQMADPHVSPISQLLQSMGMTREDLHKRSNEMRQFLTANDPMAQRVTELTSQGYRSRSSSDLRPNTRSSSSSFSMARSQSRASTHSRRDMSPPATPVKTEYDSGPSLHRPMDNMEMIIERQRQSRKERKSKRGRERVAASKSFGVAPSSPSPSNTSQPAVSLDSFMYSRDEPVQVAEGSSSGNASSSEEASAPPPVTPQKSKYYREHTMDSTNSQSRKDTACKVETPTPTRILSQQSLHPPPPFYAYPLHMAAFPHYLTVPQEHNPVTPQKQHHLQHGNTPTPTQKSIAKMPSPLPPSSPFLAQSSPPPSSPCAPRVVHAVSSPGPMGELPTEDQYDKLPYKLPPGPYSATKPDLSYAALVGQAIISSAEHRLTLQEIYDWITIVYPHYKRGETTWMNSIRHVLSTTACFRKVPRDRSIGRTLWAIFDDDLECFKGGGFRKHLCKDIMSQQKEKAKKTNARKRPEGDDSSNETRKAKKARKDSYATGSGRPGVAQMSAPVSVMGPQPTFRASHPYFPRPTQHQPYYESCMSQSQPQVLPAEIIFPPLPPDAALRGPRIIRPPPPARSTSPPPPSPPASIAPSSSQASTQASSEHSSSSMPSVPELTPNRSSSTTPPSSVPATSDMDIELIDDHMNGSRKEARGAGSGVVIAGVDEVDEVVAVGTSLMRDDADVFESSMLGPVQSWGSSPGGSLGPGIELIINSDYAGSDDEDDYVMEPDNKGKGKASTRRNPLYPSVPASPTPSRANAGGAPLSLKRVPSAERPKTPTSSSNAAASSSALPSTPPQRVQLSSTRTPISHKGLTMSPTASLAHYKSNLDPPPVLFQLGVNRTLSSLAYDEPDHMRTPRKGSSSAGAGSSIMLGPPVTPKRGGLFDSPFPRSGMSPFRTPGRGKDIFDPHDPALLLHEELNRPVLGDSPVGIFGKRSLLYDSPGPDPWGTPGKKWFW</sequence>
<dbReference type="GO" id="GO:0000978">
    <property type="term" value="F:RNA polymerase II cis-regulatory region sequence-specific DNA binding"/>
    <property type="evidence" value="ECO:0007669"/>
    <property type="project" value="TreeGrafter"/>
</dbReference>
<protein>
    <recommendedName>
        <fullName evidence="4">Fork-head domain-containing protein</fullName>
    </recommendedName>
</protein>
<organism evidence="5 6">
    <name type="scientific">Ephemerocybe angulata</name>
    <dbReference type="NCBI Taxonomy" id="980116"/>
    <lineage>
        <taxon>Eukaryota</taxon>
        <taxon>Fungi</taxon>
        <taxon>Dikarya</taxon>
        <taxon>Basidiomycota</taxon>
        <taxon>Agaricomycotina</taxon>
        <taxon>Agaricomycetes</taxon>
        <taxon>Agaricomycetidae</taxon>
        <taxon>Agaricales</taxon>
        <taxon>Agaricineae</taxon>
        <taxon>Psathyrellaceae</taxon>
        <taxon>Ephemerocybe</taxon>
    </lineage>
</organism>
<dbReference type="GO" id="GO:0000981">
    <property type="term" value="F:DNA-binding transcription factor activity, RNA polymerase II-specific"/>
    <property type="evidence" value="ECO:0007669"/>
    <property type="project" value="TreeGrafter"/>
</dbReference>
<feature type="region of interest" description="Disordered" evidence="3">
    <location>
        <begin position="378"/>
        <end position="397"/>
    </location>
</feature>
<feature type="compositionally biased region" description="Low complexity" evidence="3">
    <location>
        <begin position="848"/>
        <end position="863"/>
    </location>
</feature>
<proteinExistence type="predicted"/>
<feature type="compositionally biased region" description="Pro residues" evidence="3">
    <location>
        <begin position="641"/>
        <end position="660"/>
    </location>
</feature>
<feature type="compositionally biased region" description="Polar residues" evidence="3">
    <location>
        <begin position="868"/>
        <end position="878"/>
    </location>
</feature>
<comment type="caution">
    <text evidence="5">The sequence shown here is derived from an EMBL/GenBank/DDBJ whole genome shotgun (WGS) entry which is preliminary data.</text>
</comment>
<feature type="compositionally biased region" description="Low complexity" evidence="3">
    <location>
        <begin position="258"/>
        <end position="273"/>
    </location>
</feature>
<comment type="subcellular location">
    <subcellularLocation>
        <location evidence="2">Nucleus</location>
    </subcellularLocation>
</comment>
<dbReference type="GO" id="GO:0030154">
    <property type="term" value="P:cell differentiation"/>
    <property type="evidence" value="ECO:0007669"/>
    <property type="project" value="TreeGrafter"/>
</dbReference>
<dbReference type="SMART" id="SM00339">
    <property type="entry name" value="FH"/>
    <property type="match status" value="1"/>
</dbReference>
<dbReference type="InterPro" id="IPR001766">
    <property type="entry name" value="Fork_head_dom"/>
</dbReference>
<dbReference type="InterPro" id="IPR036388">
    <property type="entry name" value="WH-like_DNA-bd_sf"/>
</dbReference>
<feature type="compositionally biased region" description="Basic and acidic residues" evidence="3">
    <location>
        <begin position="544"/>
        <end position="556"/>
    </location>
</feature>
<feature type="compositionally biased region" description="Low complexity" evidence="3">
    <location>
        <begin position="931"/>
        <end position="940"/>
    </location>
</feature>
<feature type="region of interest" description="Disordered" evidence="3">
    <location>
        <begin position="921"/>
        <end position="980"/>
    </location>
</feature>
<dbReference type="SUPFAM" id="SSF46785">
    <property type="entry name" value="Winged helix' DNA-binding domain"/>
    <property type="match status" value="1"/>
</dbReference>
<feature type="region of interest" description="Disordered" evidence="3">
    <location>
        <begin position="349"/>
        <end position="372"/>
    </location>
</feature>
<evidence type="ECO:0000256" key="1">
    <source>
        <dbReference type="ARBA" id="ARBA00023125"/>
    </source>
</evidence>